<proteinExistence type="predicted"/>
<accession>A8ABL7</accession>
<dbReference type="eggNOG" id="arCOG01446">
    <property type="taxonomic scope" value="Archaea"/>
</dbReference>
<gene>
    <name evidence="2" type="ordered locus">Igni_1142</name>
</gene>
<dbReference type="EMBL" id="CP000816">
    <property type="protein sequence ID" value="ABU82319.1"/>
    <property type="molecule type" value="Genomic_DNA"/>
</dbReference>
<dbReference type="Proteomes" id="UP000000262">
    <property type="component" value="Chromosome"/>
</dbReference>
<dbReference type="HOGENOM" id="CLU_1425077_0_0_2"/>
<dbReference type="InterPro" id="IPR036390">
    <property type="entry name" value="WH_DNA-bd_sf"/>
</dbReference>
<dbReference type="InterPro" id="IPR036388">
    <property type="entry name" value="WH-like_DNA-bd_sf"/>
</dbReference>
<dbReference type="InterPro" id="IPR002831">
    <property type="entry name" value="Tscrpt_reg_TrmB_N"/>
</dbReference>
<dbReference type="InterPro" id="IPR011991">
    <property type="entry name" value="ArsR-like_HTH"/>
</dbReference>
<evidence type="ECO:0000313" key="2">
    <source>
        <dbReference type="EMBL" id="ABU82319.1"/>
    </source>
</evidence>
<dbReference type="SUPFAM" id="SSF46785">
    <property type="entry name" value="Winged helix' DNA-binding domain"/>
    <property type="match status" value="1"/>
</dbReference>
<name>A8ABL7_IGNH4</name>
<sequence>MRAHVPLGFDATQPITCVSSHLGEVTEVVIYVPKERSPKAEEALNAFLAFLKGAGKRSEVVYLNPCDGETLFQMVMNMGDDNLICGGSGLRVLGLQLLLACVLSRSRCKLWAGHEGGGPCLDLRVPDPFESKLEARAYAALALKGEASLDELSKELGVNKKTLWSALERLEKNGLVEKPKRGIYRAKPLS</sequence>
<evidence type="ECO:0000313" key="3">
    <source>
        <dbReference type="Proteomes" id="UP000000262"/>
    </source>
</evidence>
<dbReference type="OrthoDB" id="385233at2157"/>
<protein>
    <submittedName>
        <fullName evidence="2">Transcriptional regulator, TrmB</fullName>
    </submittedName>
</protein>
<reference evidence="2 3" key="1">
    <citation type="journal article" date="2008" name="Genome Biol.">
        <title>A genomic analysis of the archaeal system Ignicoccus hospitalis-Nanoarchaeum equitans.</title>
        <authorList>
            <person name="Podar M."/>
            <person name="Anderson I."/>
            <person name="Makarova K.S."/>
            <person name="Elkins J.G."/>
            <person name="Ivanova N."/>
            <person name="Wall M.A."/>
            <person name="Lykidis A."/>
            <person name="Mavromatis K."/>
            <person name="Sun H."/>
            <person name="Hudson M.E."/>
            <person name="Chen W."/>
            <person name="Deciu C."/>
            <person name="Hutchison D."/>
            <person name="Eads J.R."/>
            <person name="Anderson A."/>
            <person name="Fernandes F."/>
            <person name="Szeto E."/>
            <person name="Lapidus A."/>
            <person name="Kyrpides N.C."/>
            <person name="Saier M.H.Jr."/>
            <person name="Richardson P.M."/>
            <person name="Rachel R."/>
            <person name="Huber H."/>
            <person name="Eisen J.A."/>
            <person name="Koonin E.V."/>
            <person name="Keller M."/>
            <person name="Stetter K.O."/>
        </authorList>
    </citation>
    <scope>NUCLEOTIDE SEQUENCE [LARGE SCALE GENOMIC DNA]</scope>
    <source>
        <strain evidence="3">KIN4/I / DSM 18386 / JCM 14125</strain>
    </source>
</reference>
<dbReference type="RefSeq" id="WP_012123283.1">
    <property type="nucleotide sequence ID" value="NC_009776.1"/>
</dbReference>
<dbReference type="Pfam" id="PF01978">
    <property type="entry name" value="TrmB"/>
    <property type="match status" value="1"/>
</dbReference>
<keyword evidence="3" id="KW-1185">Reference proteome</keyword>
<dbReference type="AlphaFoldDB" id="A8ABL7"/>
<dbReference type="GeneID" id="5563157"/>
<dbReference type="STRING" id="453591.Igni_1142"/>
<evidence type="ECO:0000259" key="1">
    <source>
        <dbReference type="Pfam" id="PF01978"/>
    </source>
</evidence>
<feature type="domain" description="Transcription regulator TrmB N-terminal" evidence="1">
    <location>
        <begin position="131"/>
        <end position="188"/>
    </location>
</feature>
<dbReference type="CDD" id="cd00090">
    <property type="entry name" value="HTH_ARSR"/>
    <property type="match status" value="1"/>
</dbReference>
<dbReference type="KEGG" id="iho:Igni_1142"/>
<dbReference type="Gene3D" id="3.40.50.11700">
    <property type="match status" value="1"/>
</dbReference>
<organism evidence="2 3">
    <name type="scientific">Ignicoccus hospitalis (strain KIN4/I / DSM 18386 / JCM 14125)</name>
    <dbReference type="NCBI Taxonomy" id="453591"/>
    <lineage>
        <taxon>Archaea</taxon>
        <taxon>Thermoproteota</taxon>
        <taxon>Thermoprotei</taxon>
        <taxon>Desulfurococcales</taxon>
        <taxon>Desulfurococcaceae</taxon>
        <taxon>Ignicoccus</taxon>
    </lineage>
</organism>
<dbReference type="Gene3D" id="1.10.10.10">
    <property type="entry name" value="Winged helix-like DNA-binding domain superfamily/Winged helix DNA-binding domain"/>
    <property type="match status" value="1"/>
</dbReference>